<evidence type="ECO:0000313" key="3">
    <source>
        <dbReference type="Proteomes" id="UP000052015"/>
    </source>
</evidence>
<reference evidence="2 3" key="1">
    <citation type="submission" date="2015-09" db="EMBL/GenBank/DDBJ databases">
        <title>Draft genome sequence of a Caloramator mitchellensis, a moderate thermophile from the Great Artesian Basin of Australia.</title>
        <authorList>
            <person name="Patel B.K."/>
        </authorList>
    </citation>
    <scope>NUCLEOTIDE SEQUENCE [LARGE SCALE GENOMIC DNA]</scope>
    <source>
        <strain evidence="2 3">VF08</strain>
    </source>
</reference>
<proteinExistence type="predicted"/>
<organism evidence="2 3">
    <name type="scientific">Caloramator mitchellensis</name>
    <dbReference type="NCBI Taxonomy" id="908809"/>
    <lineage>
        <taxon>Bacteria</taxon>
        <taxon>Bacillati</taxon>
        <taxon>Bacillota</taxon>
        <taxon>Clostridia</taxon>
        <taxon>Eubacteriales</taxon>
        <taxon>Clostridiaceae</taxon>
        <taxon>Caloramator</taxon>
    </lineage>
</organism>
<protein>
    <recommendedName>
        <fullName evidence="4">DUF3892 domain-containing protein</fullName>
    </recommendedName>
</protein>
<dbReference type="Proteomes" id="UP000052015">
    <property type="component" value="Unassembled WGS sequence"/>
</dbReference>
<dbReference type="RefSeq" id="WP_057979683.1">
    <property type="nucleotide sequence ID" value="NZ_LKHP01000030.1"/>
</dbReference>
<dbReference type="Pfam" id="PF13031">
    <property type="entry name" value="DUF3892"/>
    <property type="match status" value="1"/>
</dbReference>
<accession>A0A0R3JX95</accession>
<dbReference type="InterPro" id="IPR024997">
    <property type="entry name" value="DUF3892"/>
</dbReference>
<keyword evidence="3" id="KW-1185">Reference proteome</keyword>
<dbReference type="EMBL" id="LKHP01000030">
    <property type="protein sequence ID" value="KRQ85806.1"/>
    <property type="molecule type" value="Genomic_DNA"/>
</dbReference>
<evidence type="ECO:0000256" key="1">
    <source>
        <dbReference type="SAM" id="MobiDB-lite"/>
    </source>
</evidence>
<evidence type="ECO:0000313" key="2">
    <source>
        <dbReference type="EMBL" id="KRQ85806.1"/>
    </source>
</evidence>
<comment type="caution">
    <text evidence="2">The sequence shown here is derived from an EMBL/GenBank/DDBJ whole genome shotgun (WGS) entry which is preliminary data.</text>
</comment>
<gene>
    <name evidence="2" type="ORF">ABG79_02410</name>
</gene>
<sequence length="74" mass="8173">MLRITAVKHDDKGEIVAYKLSDGKIVSKEEGVRLASEGQIEGVRVGTSKKGEKYLRSLPDGNDDNNLDNLPEFQ</sequence>
<name>A0A0R3JX95_CALMK</name>
<feature type="region of interest" description="Disordered" evidence="1">
    <location>
        <begin position="53"/>
        <end position="74"/>
    </location>
</feature>
<dbReference type="AlphaFoldDB" id="A0A0R3JX95"/>
<dbReference type="OrthoDB" id="1954671at2"/>
<dbReference type="STRING" id="908809.ABG79_02410"/>
<evidence type="ECO:0008006" key="4">
    <source>
        <dbReference type="Google" id="ProtNLM"/>
    </source>
</evidence>